<comment type="caution">
    <text evidence="4">The sequence shown here is derived from an EMBL/GenBank/DDBJ whole genome shotgun (WGS) entry which is preliminary data.</text>
</comment>
<comment type="subcellular location">
    <subcellularLocation>
        <location evidence="1">Nucleus</location>
    </subcellularLocation>
    <subcellularLocation>
        <location evidence="1">Cytoplasm</location>
    </subcellularLocation>
</comment>
<dbReference type="OrthoDB" id="2960936at2759"/>
<sequence>MVTINSLEVELLMVNPSYHPLFTNQRAFMMTTNGTINVKLLGTSSSQDRSRTGSSPFKPSPEKHKHDLQPDLLLINLRRSLQHPTKNSDKVSFQTEHSSSTSMNLRREQLDDFYAGAYPSSALQTFHPEKFQRRKLIALDPSMLLGFLVKDEADWEDLTAWIQPFKPPLFHIAEAMPWMCTNIDSTTSQTSANFRPSDDSDLGIDS</sequence>
<dbReference type="InterPro" id="IPR046792">
    <property type="entry name" value="Peptidase_C54_cat"/>
</dbReference>
<proteinExistence type="inferred from homology"/>
<dbReference type="AlphaFoldDB" id="A0A5B0LN71"/>
<feature type="compositionally biased region" description="Low complexity" evidence="2">
    <location>
        <begin position="42"/>
        <end position="55"/>
    </location>
</feature>
<keyword evidence="1" id="KW-0963">Cytoplasm</keyword>
<evidence type="ECO:0000313" key="4">
    <source>
        <dbReference type="EMBL" id="KAA1065825.1"/>
    </source>
</evidence>
<dbReference type="GO" id="GO:0005634">
    <property type="term" value="C:nucleus"/>
    <property type="evidence" value="ECO:0007669"/>
    <property type="project" value="UniProtKB-SubCell"/>
</dbReference>
<evidence type="ECO:0000256" key="2">
    <source>
        <dbReference type="SAM" id="MobiDB-lite"/>
    </source>
</evidence>
<feature type="region of interest" description="Disordered" evidence="2">
    <location>
        <begin position="41"/>
        <end position="66"/>
    </location>
</feature>
<protein>
    <recommendedName>
        <fullName evidence="1">Cysteine protease</fullName>
        <ecNumber evidence="1">3.4.22.-</ecNumber>
    </recommendedName>
</protein>
<organism evidence="4 5">
    <name type="scientific">Puccinia graminis f. sp. tritici</name>
    <dbReference type="NCBI Taxonomy" id="56615"/>
    <lineage>
        <taxon>Eukaryota</taxon>
        <taxon>Fungi</taxon>
        <taxon>Dikarya</taxon>
        <taxon>Basidiomycota</taxon>
        <taxon>Pucciniomycotina</taxon>
        <taxon>Pucciniomycetes</taxon>
        <taxon>Pucciniales</taxon>
        <taxon>Pucciniaceae</taxon>
        <taxon>Puccinia</taxon>
    </lineage>
</organism>
<dbReference type="EC" id="3.4.22.-" evidence="1"/>
<evidence type="ECO:0000313" key="5">
    <source>
        <dbReference type="Proteomes" id="UP000324748"/>
    </source>
</evidence>
<evidence type="ECO:0000259" key="3">
    <source>
        <dbReference type="Pfam" id="PF03416"/>
    </source>
</evidence>
<comment type="similarity">
    <text evidence="1">Belongs to the peptidase C54 family.</text>
</comment>
<keyword evidence="1" id="KW-0539">Nucleus</keyword>
<dbReference type="Pfam" id="PF03416">
    <property type="entry name" value="Peptidase_C54"/>
    <property type="match status" value="1"/>
</dbReference>
<dbReference type="EMBL" id="VSWC01000196">
    <property type="protein sequence ID" value="KAA1065825.1"/>
    <property type="molecule type" value="Genomic_DNA"/>
</dbReference>
<dbReference type="InterPro" id="IPR038765">
    <property type="entry name" value="Papain-like_cys_pep_sf"/>
</dbReference>
<accession>A0A5B0LN71</accession>
<name>A0A5B0LN71_PUCGR</name>
<dbReference type="GO" id="GO:0008234">
    <property type="term" value="F:cysteine-type peptidase activity"/>
    <property type="evidence" value="ECO:0007669"/>
    <property type="project" value="InterPro"/>
</dbReference>
<dbReference type="GO" id="GO:0019786">
    <property type="term" value="F:protein-phosphatidylethanolamide deconjugating activity"/>
    <property type="evidence" value="ECO:0007669"/>
    <property type="project" value="InterPro"/>
</dbReference>
<keyword evidence="1" id="KW-0378">Hydrolase</keyword>
<dbReference type="Proteomes" id="UP000324748">
    <property type="component" value="Unassembled WGS sequence"/>
</dbReference>
<dbReference type="GO" id="GO:0006508">
    <property type="term" value="P:proteolysis"/>
    <property type="evidence" value="ECO:0007669"/>
    <property type="project" value="UniProtKB-KW"/>
</dbReference>
<evidence type="ECO:0000256" key="1">
    <source>
        <dbReference type="RuleBase" id="RU363115"/>
    </source>
</evidence>
<dbReference type="SUPFAM" id="SSF54001">
    <property type="entry name" value="Cysteine proteinases"/>
    <property type="match status" value="1"/>
</dbReference>
<gene>
    <name evidence="4" type="primary">ATG4_3</name>
    <name evidence="4" type="ORF">PGT21_011761</name>
</gene>
<reference evidence="4 5" key="1">
    <citation type="submission" date="2019-05" db="EMBL/GenBank/DDBJ databases">
        <title>Emergence of the Ug99 lineage of the wheat stem rust pathogen through somatic hybridization.</title>
        <authorList>
            <person name="Li F."/>
            <person name="Upadhyaya N.M."/>
            <person name="Sperschneider J."/>
            <person name="Matny O."/>
            <person name="Nguyen-Phuc H."/>
            <person name="Mago R."/>
            <person name="Raley C."/>
            <person name="Miller M.E."/>
            <person name="Silverstein K.A.T."/>
            <person name="Henningsen E."/>
            <person name="Hirsch C.D."/>
            <person name="Visser B."/>
            <person name="Pretorius Z.A."/>
            <person name="Steffenson B.J."/>
            <person name="Schwessinger B."/>
            <person name="Dodds P.N."/>
            <person name="Figueroa M."/>
        </authorList>
    </citation>
    <scope>NUCLEOTIDE SEQUENCE [LARGE SCALE GENOMIC DNA]</scope>
    <source>
        <strain evidence="4">21-0</strain>
    </source>
</reference>
<comment type="function">
    <text evidence="1">Required for selective autophagic degradation of the nucleus (nucleophagy) as well as for mitophagy which contributes to regulate mitochondrial quantity and quality by eliminating the mitochondria to a basal level to fulfill cellular energy requirements and preventing excess ROS production.</text>
</comment>
<dbReference type="GO" id="GO:0005737">
    <property type="term" value="C:cytoplasm"/>
    <property type="evidence" value="ECO:0007669"/>
    <property type="project" value="UniProtKB-SubCell"/>
</dbReference>
<feature type="domain" description="Peptidase C54 catalytic" evidence="3">
    <location>
        <begin position="117"/>
        <end position="159"/>
    </location>
</feature>
<keyword evidence="1 4" id="KW-0645">Protease</keyword>
<keyword evidence="5" id="KW-1185">Reference proteome</keyword>